<organism evidence="3 4">
    <name type="scientific">Brachybacterium phenoliresistens</name>
    <dbReference type="NCBI Taxonomy" id="396014"/>
    <lineage>
        <taxon>Bacteria</taxon>
        <taxon>Bacillati</taxon>
        <taxon>Actinomycetota</taxon>
        <taxon>Actinomycetes</taxon>
        <taxon>Micrococcales</taxon>
        <taxon>Dermabacteraceae</taxon>
        <taxon>Brachybacterium</taxon>
    </lineage>
</organism>
<proteinExistence type="inferred from homology"/>
<dbReference type="InterPro" id="IPR023393">
    <property type="entry name" value="START-like_dom_sf"/>
</dbReference>
<comment type="caution">
    <text evidence="3">The sequence shown here is derived from an EMBL/GenBank/DDBJ whole genome shotgun (WGS) entry which is preliminary data.</text>
</comment>
<comment type="similarity">
    <text evidence="1">Belongs to the AHA1 family.</text>
</comment>
<protein>
    <submittedName>
        <fullName evidence="3">Polyketide cyclase</fullName>
    </submittedName>
</protein>
<dbReference type="HOGENOM" id="CLU_108923_3_3_11"/>
<dbReference type="InterPro" id="IPR013538">
    <property type="entry name" value="ASHA1/2-like_C"/>
</dbReference>
<dbReference type="PATRIC" id="fig|396014.3.peg.757"/>
<evidence type="ECO:0000313" key="4">
    <source>
        <dbReference type="Proteomes" id="UP000023067"/>
    </source>
</evidence>
<dbReference type="CDD" id="cd08899">
    <property type="entry name" value="SRPBCC_CalC_Aha1-like_6"/>
    <property type="match status" value="1"/>
</dbReference>
<sequence>MNATPEPRGTVVDAPGGRELQIRRDLTAGIDRVWAALTTSAGLEPWIGRLEGDPSSGRVTFVMTAEGGDVPPEECVITECTPPRTFSIDTSVGEDAWHLRVALSEDGGGTRLLFAQVLGAEPAGSVGPGWEYYLDRLECALAGEDAAGVDWDDYYPALKDHYDALAR</sequence>
<dbReference type="RefSeq" id="WP_038370745.1">
    <property type="nucleotide sequence ID" value="NZ_KK069989.1"/>
</dbReference>
<feature type="domain" description="Activator of Hsp90 ATPase homologue 1/2-like C-terminal" evidence="2">
    <location>
        <begin position="29"/>
        <end position="141"/>
    </location>
</feature>
<dbReference type="SUPFAM" id="SSF55961">
    <property type="entry name" value="Bet v1-like"/>
    <property type="match status" value="1"/>
</dbReference>
<dbReference type="Proteomes" id="UP000023067">
    <property type="component" value="Unassembled WGS sequence"/>
</dbReference>
<evidence type="ECO:0000313" key="3">
    <source>
        <dbReference type="EMBL" id="EWS82199.1"/>
    </source>
</evidence>
<dbReference type="EMBL" id="JDYK01000003">
    <property type="protein sequence ID" value="EWS82199.1"/>
    <property type="molecule type" value="Genomic_DNA"/>
</dbReference>
<evidence type="ECO:0000256" key="1">
    <source>
        <dbReference type="ARBA" id="ARBA00006817"/>
    </source>
</evidence>
<evidence type="ECO:0000259" key="2">
    <source>
        <dbReference type="Pfam" id="PF08327"/>
    </source>
</evidence>
<name>Z9JVI0_9MICO</name>
<dbReference type="AlphaFoldDB" id="Z9JVI0"/>
<keyword evidence="4" id="KW-1185">Reference proteome</keyword>
<dbReference type="Gene3D" id="3.30.530.20">
    <property type="match status" value="1"/>
</dbReference>
<dbReference type="eggNOG" id="COG3832">
    <property type="taxonomic scope" value="Bacteria"/>
</dbReference>
<accession>Z9JVI0</accession>
<dbReference type="STRING" id="396014.BF93_11240"/>
<dbReference type="OrthoDB" id="8117292at2"/>
<dbReference type="Pfam" id="PF08327">
    <property type="entry name" value="AHSA1"/>
    <property type="match status" value="1"/>
</dbReference>
<gene>
    <name evidence="3" type="ORF">BF93_11240</name>
</gene>
<reference evidence="3 4" key="1">
    <citation type="submission" date="2014-02" db="EMBL/GenBank/DDBJ databases">
        <title>Genome sequence of Brachybacterium phenoliresistens strain W13A50.</title>
        <authorList>
            <person name="Wang X."/>
        </authorList>
    </citation>
    <scope>NUCLEOTIDE SEQUENCE [LARGE SCALE GENOMIC DNA]</scope>
    <source>
        <strain evidence="3 4">W13A50</strain>
    </source>
</reference>